<reference evidence="1 2" key="1">
    <citation type="submission" date="2019-09" db="EMBL/GenBank/DDBJ databases">
        <title>Acinetobacter sp. C16S1 isolated from saline soil.</title>
        <authorList>
            <person name="Xu L."/>
            <person name="Sun J.-Q."/>
        </authorList>
    </citation>
    <scope>NUCLEOTIDE SEQUENCE [LARGE SCALE GENOMIC DNA]</scope>
    <source>
        <strain evidence="1 2">C16S1</strain>
    </source>
</reference>
<dbReference type="KEGG" id="asue:F2A31_05850"/>
<proteinExistence type="predicted"/>
<dbReference type="RefSeq" id="WP_150025580.1">
    <property type="nucleotide sequence ID" value="NZ_CP043909.1"/>
</dbReference>
<dbReference type="Proteomes" id="UP000325177">
    <property type="component" value="Chromosome"/>
</dbReference>
<sequence length="135" mass="15996">MKFSILDYKVLQFVFRADDQIIRFFNKPKKSDILPVKVKIVIPNEEEASGKEFLLIFRIDAKDFLGELEDGFFQLHFVVRFGAEEIIPENFDKTDWLESSLTEKGFPLVVSWLNNFFVNSGYNTYFTNNYHFEEM</sequence>
<name>A0A5P1UTV6_9GAMM</name>
<evidence type="ECO:0000313" key="2">
    <source>
        <dbReference type="Proteomes" id="UP000325177"/>
    </source>
</evidence>
<keyword evidence="2" id="KW-1185">Reference proteome</keyword>
<organism evidence="1 2">
    <name type="scientific">Acinetobacter suaedae</name>
    <dbReference type="NCBI Taxonomy" id="2609668"/>
    <lineage>
        <taxon>Bacteria</taxon>
        <taxon>Pseudomonadati</taxon>
        <taxon>Pseudomonadota</taxon>
        <taxon>Gammaproteobacteria</taxon>
        <taxon>Moraxellales</taxon>
        <taxon>Moraxellaceae</taxon>
        <taxon>Acinetobacter</taxon>
    </lineage>
</organism>
<dbReference type="AlphaFoldDB" id="A0A5P1UTV6"/>
<evidence type="ECO:0000313" key="1">
    <source>
        <dbReference type="EMBL" id="QER39250.1"/>
    </source>
</evidence>
<accession>A0A5P1UTV6</accession>
<dbReference type="EMBL" id="CP043909">
    <property type="protein sequence ID" value="QER39250.1"/>
    <property type="molecule type" value="Genomic_DNA"/>
</dbReference>
<gene>
    <name evidence="1" type="ORF">F2A31_05850</name>
</gene>
<evidence type="ECO:0008006" key="3">
    <source>
        <dbReference type="Google" id="ProtNLM"/>
    </source>
</evidence>
<protein>
    <recommendedName>
        <fullName evidence="3">DUF2787 domain-containing protein</fullName>
    </recommendedName>
</protein>